<reference evidence="6" key="1">
    <citation type="submission" date="2025-08" db="UniProtKB">
        <authorList>
            <consortium name="RefSeq"/>
        </authorList>
    </citation>
    <scope>IDENTIFICATION</scope>
</reference>
<dbReference type="Gene3D" id="3.40.50.980">
    <property type="match status" value="1"/>
</dbReference>
<evidence type="ECO:0000313" key="5">
    <source>
        <dbReference type="Proteomes" id="UP000694867"/>
    </source>
</evidence>
<dbReference type="Proteomes" id="UP000694867">
    <property type="component" value="Unplaced"/>
</dbReference>
<feature type="domain" description="AMP-dependent synthetase/ligase" evidence="3">
    <location>
        <begin position="7"/>
        <end position="172"/>
    </location>
</feature>
<feature type="domain" description="AMP-binding enzyme C-terminal" evidence="4">
    <location>
        <begin position="223"/>
        <end position="298"/>
    </location>
</feature>
<evidence type="ECO:0000256" key="1">
    <source>
        <dbReference type="ARBA" id="ARBA00006432"/>
    </source>
</evidence>
<evidence type="ECO:0000256" key="2">
    <source>
        <dbReference type="ARBA" id="ARBA00022598"/>
    </source>
</evidence>
<keyword evidence="2" id="KW-0436">Ligase</keyword>
<name>A0AAJ6QU21_9ACAR</name>
<comment type="similarity">
    <text evidence="1">Belongs to the ATP-dependent AMP-binding enzyme family.</text>
</comment>
<organism evidence="5 6">
    <name type="scientific">Galendromus occidentalis</name>
    <name type="common">western predatory mite</name>
    <dbReference type="NCBI Taxonomy" id="34638"/>
    <lineage>
        <taxon>Eukaryota</taxon>
        <taxon>Metazoa</taxon>
        <taxon>Ecdysozoa</taxon>
        <taxon>Arthropoda</taxon>
        <taxon>Chelicerata</taxon>
        <taxon>Arachnida</taxon>
        <taxon>Acari</taxon>
        <taxon>Parasitiformes</taxon>
        <taxon>Mesostigmata</taxon>
        <taxon>Gamasina</taxon>
        <taxon>Phytoseioidea</taxon>
        <taxon>Phytoseiidae</taxon>
        <taxon>Typhlodrominae</taxon>
        <taxon>Galendromus</taxon>
    </lineage>
</organism>
<dbReference type="KEGG" id="goe:100906705"/>
<gene>
    <name evidence="6" type="primary">LOC100906705</name>
</gene>
<dbReference type="SUPFAM" id="SSF56801">
    <property type="entry name" value="Acetyl-CoA synthetase-like"/>
    <property type="match status" value="1"/>
</dbReference>
<evidence type="ECO:0000259" key="4">
    <source>
        <dbReference type="Pfam" id="PF13193"/>
    </source>
</evidence>
<dbReference type="Gene3D" id="2.30.38.10">
    <property type="entry name" value="Luciferase, Domain 3"/>
    <property type="match status" value="1"/>
</dbReference>
<dbReference type="GeneID" id="100906705"/>
<dbReference type="GO" id="GO:0031956">
    <property type="term" value="F:medium-chain fatty acid-CoA ligase activity"/>
    <property type="evidence" value="ECO:0007669"/>
    <property type="project" value="TreeGrafter"/>
</dbReference>
<sequence length="315" mass="34782">MRLRKSNLVLASLPLYHSFGYICIEATDTLNGLSTVYTSMKPKPREVLQAIAEEKVTTLHGTPTTFYDILRSPDFGKTDISSLENGTIGATTLHPAAIAEIIANLNLRDFMTGYGLTETSGACSFGDGKDFRGYELFDETYARILKENGSVAGPGEKGEIQLKGPTVFKEYLNDREKTTAVLDGEGWFRTGDLGTMNEDRKLIVSGRVSDLIIKGGVNISPAEIEPVLMEHPSILEAHVVGVGDDRLGEEVCAWIKLRADKGCSEEHVRDFAAKKLSRIKVPKYVIVTDEFPKTSLGKISKMKLREAFELMRKKD</sequence>
<dbReference type="RefSeq" id="XP_003743996.1">
    <property type="nucleotide sequence ID" value="XM_003743948.3"/>
</dbReference>
<dbReference type="InterPro" id="IPR045851">
    <property type="entry name" value="AMP-bd_C_sf"/>
</dbReference>
<dbReference type="FunFam" id="3.30.300.30:FF:000008">
    <property type="entry name" value="2,3-dihydroxybenzoate-AMP ligase"/>
    <property type="match status" value="1"/>
</dbReference>
<keyword evidence="5" id="KW-1185">Reference proteome</keyword>
<dbReference type="Pfam" id="PF13193">
    <property type="entry name" value="AMP-binding_C"/>
    <property type="match status" value="1"/>
</dbReference>
<dbReference type="Gene3D" id="3.30.300.30">
    <property type="match status" value="1"/>
</dbReference>
<dbReference type="InterPro" id="IPR000873">
    <property type="entry name" value="AMP-dep_synth/lig_dom"/>
</dbReference>
<proteinExistence type="inferred from homology"/>
<protein>
    <submittedName>
        <fullName evidence="6">Acyl-CoA synthetase family member 2, mitochondrial</fullName>
    </submittedName>
</protein>
<dbReference type="Pfam" id="PF00501">
    <property type="entry name" value="AMP-binding"/>
    <property type="match status" value="1"/>
</dbReference>
<evidence type="ECO:0000259" key="3">
    <source>
        <dbReference type="Pfam" id="PF00501"/>
    </source>
</evidence>
<dbReference type="PANTHER" id="PTHR43201:SF30">
    <property type="entry name" value="AMP-DEPENDENT SYNTHETASE_LIGASE DOMAIN-CONTAINING PROTEIN"/>
    <property type="match status" value="1"/>
</dbReference>
<dbReference type="PANTHER" id="PTHR43201">
    <property type="entry name" value="ACYL-COA SYNTHETASE"/>
    <property type="match status" value="1"/>
</dbReference>
<dbReference type="GO" id="GO:0006631">
    <property type="term" value="P:fatty acid metabolic process"/>
    <property type="evidence" value="ECO:0007669"/>
    <property type="project" value="TreeGrafter"/>
</dbReference>
<dbReference type="AlphaFoldDB" id="A0AAJ6QU21"/>
<evidence type="ECO:0000313" key="6">
    <source>
        <dbReference type="RefSeq" id="XP_003743996.1"/>
    </source>
</evidence>
<dbReference type="InterPro" id="IPR025110">
    <property type="entry name" value="AMP-bd_C"/>
</dbReference>
<accession>A0AAJ6QU21</accession>